<dbReference type="InterPro" id="IPR011053">
    <property type="entry name" value="Single_hybrid_motif"/>
</dbReference>
<dbReference type="EMBL" id="QMQA01000314">
    <property type="protein sequence ID" value="RLE10640.1"/>
    <property type="molecule type" value="Genomic_DNA"/>
</dbReference>
<dbReference type="InterPro" id="IPR002930">
    <property type="entry name" value="GCV_H"/>
</dbReference>
<dbReference type="Pfam" id="PF01597">
    <property type="entry name" value="GCV_H"/>
    <property type="match status" value="1"/>
</dbReference>
<dbReference type="InterPro" id="IPR000089">
    <property type="entry name" value="Biotin_lipoyl"/>
</dbReference>
<dbReference type="SUPFAM" id="SSF51230">
    <property type="entry name" value="Single hybrid motif"/>
    <property type="match status" value="1"/>
</dbReference>
<evidence type="ECO:0000313" key="4">
    <source>
        <dbReference type="EMBL" id="RLE10640.1"/>
    </source>
</evidence>
<feature type="non-terminal residue" evidence="4">
    <location>
        <position position="1"/>
    </location>
</feature>
<dbReference type="Gene3D" id="2.40.50.100">
    <property type="match status" value="1"/>
</dbReference>
<dbReference type="GO" id="GO:0005737">
    <property type="term" value="C:cytoplasm"/>
    <property type="evidence" value="ECO:0007669"/>
    <property type="project" value="TreeGrafter"/>
</dbReference>
<protein>
    <submittedName>
        <fullName evidence="4">Glycine cleavage system protein H</fullName>
    </submittedName>
</protein>
<feature type="domain" description="Lipoyl-binding" evidence="3">
    <location>
        <begin position="1"/>
        <end position="61"/>
    </location>
</feature>
<proteinExistence type="inferred from homology"/>
<gene>
    <name evidence="4" type="ORF">DRJ04_09080</name>
</gene>
<sequence>PGIGTELSKGGEFGVIESVKAASDVYAPLSGEVLEINGDLSDHPEFINQSPYEKGWMIVMKIKDKSEAGELMSSGDYESYVRKILEESE</sequence>
<dbReference type="PROSITE" id="PS50968">
    <property type="entry name" value="BIOTINYL_LIPOYL"/>
    <property type="match status" value="1"/>
</dbReference>
<dbReference type="PROSITE" id="PS00189">
    <property type="entry name" value="LIPOYL"/>
    <property type="match status" value="1"/>
</dbReference>
<keyword evidence="2" id="KW-0450">Lipoyl</keyword>
<dbReference type="GO" id="GO:0009249">
    <property type="term" value="P:protein lipoylation"/>
    <property type="evidence" value="ECO:0007669"/>
    <property type="project" value="TreeGrafter"/>
</dbReference>
<organism evidence="4 5">
    <name type="scientific">Aerophobetes bacterium</name>
    <dbReference type="NCBI Taxonomy" id="2030807"/>
    <lineage>
        <taxon>Bacteria</taxon>
        <taxon>Candidatus Aerophobota</taxon>
    </lineage>
</organism>
<comment type="caution">
    <text evidence="4">The sequence shown here is derived from an EMBL/GenBank/DDBJ whole genome shotgun (WGS) entry which is preliminary data.</text>
</comment>
<evidence type="ECO:0000313" key="5">
    <source>
        <dbReference type="Proteomes" id="UP000280417"/>
    </source>
</evidence>
<reference evidence="4 5" key="1">
    <citation type="submission" date="2018-06" db="EMBL/GenBank/DDBJ databases">
        <title>Extensive metabolic versatility and redundancy in microbially diverse, dynamic hydrothermal sediments.</title>
        <authorList>
            <person name="Dombrowski N."/>
            <person name="Teske A."/>
            <person name="Baker B.J."/>
        </authorList>
    </citation>
    <scope>NUCLEOTIDE SEQUENCE [LARGE SCALE GENOMIC DNA]</scope>
    <source>
        <strain evidence="4">B3_G15</strain>
    </source>
</reference>
<dbReference type="GO" id="GO:0019464">
    <property type="term" value="P:glycine decarboxylation via glycine cleavage system"/>
    <property type="evidence" value="ECO:0007669"/>
    <property type="project" value="InterPro"/>
</dbReference>
<dbReference type="CDD" id="cd06848">
    <property type="entry name" value="GCS_H"/>
    <property type="match status" value="1"/>
</dbReference>
<evidence type="ECO:0000259" key="3">
    <source>
        <dbReference type="PROSITE" id="PS50968"/>
    </source>
</evidence>
<dbReference type="PANTHER" id="PTHR11715">
    <property type="entry name" value="GLYCINE CLEAVAGE SYSTEM H PROTEIN"/>
    <property type="match status" value="1"/>
</dbReference>
<dbReference type="GO" id="GO:0005960">
    <property type="term" value="C:glycine cleavage complex"/>
    <property type="evidence" value="ECO:0007669"/>
    <property type="project" value="InterPro"/>
</dbReference>
<dbReference type="InterPro" id="IPR003016">
    <property type="entry name" value="2-oxoA_DH_lipoyl-BS"/>
</dbReference>
<evidence type="ECO:0000256" key="1">
    <source>
        <dbReference type="ARBA" id="ARBA00009249"/>
    </source>
</evidence>
<dbReference type="InterPro" id="IPR033753">
    <property type="entry name" value="GCV_H/Fam206"/>
</dbReference>
<evidence type="ECO:0000256" key="2">
    <source>
        <dbReference type="ARBA" id="ARBA00022823"/>
    </source>
</evidence>
<name>A0A662D4Q5_UNCAE</name>
<comment type="similarity">
    <text evidence="1">Belongs to the GcvH family.</text>
</comment>
<dbReference type="PANTHER" id="PTHR11715:SF3">
    <property type="entry name" value="GLYCINE CLEAVAGE SYSTEM H PROTEIN-RELATED"/>
    <property type="match status" value="1"/>
</dbReference>
<dbReference type="Proteomes" id="UP000280417">
    <property type="component" value="Unassembled WGS sequence"/>
</dbReference>
<dbReference type="AlphaFoldDB" id="A0A662D4Q5"/>
<accession>A0A662D4Q5</accession>